<protein>
    <recommendedName>
        <fullName evidence="1">Aminoglycoside phosphotransferase domain-containing protein</fullName>
    </recommendedName>
</protein>
<reference evidence="2" key="1">
    <citation type="submission" date="2023-06" db="EMBL/GenBank/DDBJ databases">
        <title>Genome-scale phylogeny and comparative genomics of the fungal order Sordariales.</title>
        <authorList>
            <consortium name="Lawrence Berkeley National Laboratory"/>
            <person name="Hensen N."/>
            <person name="Bonometti L."/>
            <person name="Westerberg I."/>
            <person name="Brannstrom I.O."/>
            <person name="Guillou S."/>
            <person name="Cros-Aarteil S."/>
            <person name="Calhoun S."/>
            <person name="Haridas S."/>
            <person name="Kuo A."/>
            <person name="Mondo S."/>
            <person name="Pangilinan J."/>
            <person name="Riley R."/>
            <person name="Labutti K."/>
            <person name="Andreopoulos B."/>
            <person name="Lipzen A."/>
            <person name="Chen C."/>
            <person name="Yanf M."/>
            <person name="Daum C."/>
            <person name="Ng V."/>
            <person name="Clum A."/>
            <person name="Steindorff A."/>
            <person name="Ohm R."/>
            <person name="Martin F."/>
            <person name="Silar P."/>
            <person name="Natvig D."/>
            <person name="Lalanne C."/>
            <person name="Gautier V."/>
            <person name="Ament-Velasquez S.L."/>
            <person name="Kruys A."/>
            <person name="Hutchinson M.I."/>
            <person name="Powell A.J."/>
            <person name="Barry K."/>
            <person name="Miller A.N."/>
            <person name="Grigoriev I.V."/>
            <person name="Debuchy R."/>
            <person name="Gladieux P."/>
            <person name="Thoren M.H."/>
            <person name="Johannesson H."/>
        </authorList>
    </citation>
    <scope>NUCLEOTIDE SEQUENCE</scope>
    <source>
        <strain evidence="2">CBS 540.89</strain>
    </source>
</reference>
<sequence>MQDNNEDRGNKEDNFFTRNNFSPSTELLCFGTALSLFPSSTIIEPSSQGYCSYTLLNTSQQLVIQFRPSIHAINLEISTLARKIHGAWAPVTKSLGVCVCTSPTRLDAYSHTLIPGKPLSDIFVSVSAAAAGHNNRPIKTALFIQSVALFFSQSFNCDHSSTSSFEKPKPGRIGSSLEPRLLLLQERLPDRFRPFVELVLDQLPDIVALPWVLTHGDLNPDNVLVSLVKLEGELKLRGVIDWAEAEFLPFGTGLYGVDSILRHLGRLDPSAGQEVGGRAGLREVFWSELEDQIPKLKTDEKFRESVKLAGLMGVLLWHGIAFDNGALDRVVEEGRDDEEIGVLDEILLGGGIGDYVGLGSSQLTKRKKDSEKSKN</sequence>
<dbReference type="InterPro" id="IPR002575">
    <property type="entry name" value="Aminoglycoside_PTrfase"/>
</dbReference>
<dbReference type="Proteomes" id="UP001172159">
    <property type="component" value="Unassembled WGS sequence"/>
</dbReference>
<dbReference type="Pfam" id="PF01636">
    <property type="entry name" value="APH"/>
    <property type="match status" value="1"/>
</dbReference>
<evidence type="ECO:0000313" key="2">
    <source>
        <dbReference type="EMBL" id="KAK0748608.1"/>
    </source>
</evidence>
<evidence type="ECO:0000313" key="3">
    <source>
        <dbReference type="Proteomes" id="UP001172159"/>
    </source>
</evidence>
<organism evidence="2 3">
    <name type="scientific">Apiosordaria backusii</name>
    <dbReference type="NCBI Taxonomy" id="314023"/>
    <lineage>
        <taxon>Eukaryota</taxon>
        <taxon>Fungi</taxon>
        <taxon>Dikarya</taxon>
        <taxon>Ascomycota</taxon>
        <taxon>Pezizomycotina</taxon>
        <taxon>Sordariomycetes</taxon>
        <taxon>Sordariomycetidae</taxon>
        <taxon>Sordariales</taxon>
        <taxon>Lasiosphaeriaceae</taxon>
        <taxon>Apiosordaria</taxon>
    </lineage>
</organism>
<comment type="caution">
    <text evidence="2">The sequence shown here is derived from an EMBL/GenBank/DDBJ whole genome shotgun (WGS) entry which is preliminary data.</text>
</comment>
<feature type="domain" description="Aminoglycoside phosphotransferase" evidence="1">
    <location>
        <begin position="184"/>
        <end position="245"/>
    </location>
</feature>
<name>A0AA40EZW7_9PEZI</name>
<dbReference type="SUPFAM" id="SSF56112">
    <property type="entry name" value="Protein kinase-like (PK-like)"/>
    <property type="match status" value="1"/>
</dbReference>
<keyword evidence="3" id="KW-1185">Reference proteome</keyword>
<dbReference type="InterPro" id="IPR011009">
    <property type="entry name" value="Kinase-like_dom_sf"/>
</dbReference>
<evidence type="ECO:0000259" key="1">
    <source>
        <dbReference type="Pfam" id="PF01636"/>
    </source>
</evidence>
<accession>A0AA40EZW7</accession>
<dbReference type="AlphaFoldDB" id="A0AA40EZW7"/>
<dbReference type="EMBL" id="JAUKTV010000001">
    <property type="protein sequence ID" value="KAK0748608.1"/>
    <property type="molecule type" value="Genomic_DNA"/>
</dbReference>
<gene>
    <name evidence="2" type="ORF">B0T21DRAFT_278398</name>
</gene>
<dbReference type="Gene3D" id="3.90.1200.10">
    <property type="match status" value="1"/>
</dbReference>
<proteinExistence type="predicted"/>